<dbReference type="EMBL" id="BLIV01000005">
    <property type="protein sequence ID" value="GFE50906.1"/>
    <property type="molecule type" value="Genomic_DNA"/>
</dbReference>
<reference evidence="3 4" key="1">
    <citation type="submission" date="2019-12" db="EMBL/GenBank/DDBJ databases">
        <title>Roseobacter cerasinus sp. nov., isolated from seawater around aquaculture.</title>
        <authorList>
            <person name="Muramatsu S."/>
            <person name="Takabe Y."/>
            <person name="Mori K."/>
            <person name="Takaichi S."/>
            <person name="Hanada S."/>
        </authorList>
    </citation>
    <scope>NUCLEOTIDE SEQUENCE [LARGE SCALE GENOMIC DNA]</scope>
    <source>
        <strain evidence="3 4">AI77</strain>
    </source>
</reference>
<dbReference type="RefSeq" id="WP_159978129.1">
    <property type="nucleotide sequence ID" value="NZ_BLIV01000005.1"/>
</dbReference>
<proteinExistence type="predicted"/>
<sequence length="414" mass="43449">MQLKIELITGPAAGEVRLVGGTETPFVIGTSAGATWRLPLTQEAPGDIRIAPTSDGLMAVLQSGTAYLDQRALTADMPRALLPGAVLMVAGHQLRAAGSMADALVGDDTTTLQPTVSSILSRAAQPATVGSAQGSTAEKEDWISALTTTPAPRAEWMSLGSYEKTGKPQVEEDPLGAVSAPSGPFLPPDWDLTTAPSETSTRMTQSRLAEVTLRIGRALPATDTEEPAPSDPAVDAFLKGVQLLPEEVQGDLPAQMQAFGRMLRDLLDAVARLEDAQAQIGAELDLANPLPHAATRQADATLMSVSKSPAFALQLLSTRLADLEAGTRALWSGIQSFARRAGETFDPDLIEAATDAQGGVSARLNRSGAAWATYRSRYAAAPLTEAALADAIRQAMPPASEPTDPNTTQEERPR</sequence>
<dbReference type="InterPro" id="IPR046883">
    <property type="entry name" value="T6SS_FHA_C"/>
</dbReference>
<evidence type="ECO:0000256" key="1">
    <source>
        <dbReference type="SAM" id="MobiDB-lite"/>
    </source>
</evidence>
<evidence type="ECO:0000313" key="4">
    <source>
        <dbReference type="Proteomes" id="UP000436522"/>
    </source>
</evidence>
<gene>
    <name evidence="3" type="ORF">So717_26590</name>
</gene>
<organism evidence="3 4">
    <name type="scientific">Roseobacter cerasinus</name>
    <dbReference type="NCBI Taxonomy" id="2602289"/>
    <lineage>
        <taxon>Bacteria</taxon>
        <taxon>Pseudomonadati</taxon>
        <taxon>Pseudomonadota</taxon>
        <taxon>Alphaproteobacteria</taxon>
        <taxon>Rhodobacterales</taxon>
        <taxon>Roseobacteraceae</taxon>
        <taxon>Roseobacter</taxon>
    </lineage>
</organism>
<comment type="caution">
    <text evidence="3">The sequence shown here is derived from an EMBL/GenBank/DDBJ whole genome shotgun (WGS) entry which is preliminary data.</text>
</comment>
<dbReference type="Pfam" id="PF20232">
    <property type="entry name" value="T6SS_FHA_C"/>
    <property type="match status" value="1"/>
</dbReference>
<accession>A0A640VXG4</accession>
<evidence type="ECO:0000259" key="2">
    <source>
        <dbReference type="Pfam" id="PF20232"/>
    </source>
</evidence>
<feature type="domain" description="Type VI secretion system FHA" evidence="2">
    <location>
        <begin position="250"/>
        <end position="380"/>
    </location>
</feature>
<dbReference type="OrthoDB" id="7812748at2"/>
<keyword evidence="4" id="KW-1185">Reference proteome</keyword>
<dbReference type="AlphaFoldDB" id="A0A640VXG4"/>
<evidence type="ECO:0000313" key="3">
    <source>
        <dbReference type="EMBL" id="GFE50906.1"/>
    </source>
</evidence>
<dbReference type="Proteomes" id="UP000436522">
    <property type="component" value="Unassembled WGS sequence"/>
</dbReference>
<protein>
    <recommendedName>
        <fullName evidence="2">Type VI secretion system FHA domain-containing protein</fullName>
    </recommendedName>
</protein>
<name>A0A640VXG4_9RHOB</name>
<feature type="region of interest" description="Disordered" evidence="1">
    <location>
        <begin position="391"/>
        <end position="414"/>
    </location>
</feature>